<feature type="domain" description="Glycosyl transferase family 1" evidence="1">
    <location>
        <begin position="217"/>
        <end position="381"/>
    </location>
</feature>
<dbReference type="Pfam" id="PF13439">
    <property type="entry name" value="Glyco_transf_4"/>
    <property type="match status" value="1"/>
</dbReference>
<dbReference type="SUPFAM" id="SSF53756">
    <property type="entry name" value="UDP-Glycosyltransferase/glycogen phosphorylase"/>
    <property type="match status" value="1"/>
</dbReference>
<reference evidence="3" key="1">
    <citation type="journal article" date="2020" name="Biotechnol. Biofuels">
        <title>New insights from the biogas microbiome by comprehensive genome-resolved metagenomics of nearly 1600 species originating from multiple anaerobic digesters.</title>
        <authorList>
            <person name="Campanaro S."/>
            <person name="Treu L."/>
            <person name="Rodriguez-R L.M."/>
            <person name="Kovalovszki A."/>
            <person name="Ziels R.M."/>
            <person name="Maus I."/>
            <person name="Zhu X."/>
            <person name="Kougias P.G."/>
            <person name="Basile A."/>
            <person name="Luo G."/>
            <person name="Schluter A."/>
            <person name="Konstantinidis K.T."/>
            <person name="Angelidaki I."/>
        </authorList>
    </citation>
    <scope>NUCLEOTIDE SEQUENCE</scope>
    <source>
        <strain evidence="3">AS06rmzACSIP_7</strain>
    </source>
</reference>
<dbReference type="Proteomes" id="UP000777265">
    <property type="component" value="Unassembled WGS sequence"/>
</dbReference>
<dbReference type="GO" id="GO:0016757">
    <property type="term" value="F:glycosyltransferase activity"/>
    <property type="evidence" value="ECO:0007669"/>
    <property type="project" value="InterPro"/>
</dbReference>
<organism evidence="3 4">
    <name type="scientific">Syntrophorhabdus aromaticivorans</name>
    <dbReference type="NCBI Taxonomy" id="328301"/>
    <lineage>
        <taxon>Bacteria</taxon>
        <taxon>Pseudomonadati</taxon>
        <taxon>Thermodesulfobacteriota</taxon>
        <taxon>Syntrophorhabdia</taxon>
        <taxon>Syntrophorhabdales</taxon>
        <taxon>Syntrophorhabdaceae</taxon>
        <taxon>Syntrophorhabdus</taxon>
    </lineage>
</organism>
<dbReference type="Pfam" id="PF00534">
    <property type="entry name" value="Glycos_transf_1"/>
    <property type="match status" value="1"/>
</dbReference>
<protein>
    <submittedName>
        <fullName evidence="3">Glycosyltransferase</fullName>
    </submittedName>
</protein>
<dbReference type="InterPro" id="IPR001296">
    <property type="entry name" value="Glyco_trans_1"/>
</dbReference>
<feature type="domain" description="Glycosyltransferase subfamily 4-like N-terminal" evidence="2">
    <location>
        <begin position="48"/>
        <end position="205"/>
    </location>
</feature>
<accession>A0A971M4M5</accession>
<dbReference type="Gene3D" id="3.40.50.2000">
    <property type="entry name" value="Glycogen Phosphorylase B"/>
    <property type="match status" value="2"/>
</dbReference>
<dbReference type="EMBL" id="JAAYEE010000157">
    <property type="protein sequence ID" value="NLW35684.1"/>
    <property type="molecule type" value="Genomic_DNA"/>
</dbReference>
<evidence type="ECO:0000259" key="2">
    <source>
        <dbReference type="Pfam" id="PF13439"/>
    </source>
</evidence>
<sequence length="409" mass="45960">MKVISAAGAESHKDNVPDISTVAPMRMKTNSKIRILYFIDFIKTASAGTEGQLLKLIGGLDRKRFEVGLVILGRTEWIAENRFKLGCSVHEFEIREFSKIRTYCEIYRLYRFLKSWSPRIVHTFFPVSNVVGIVLSRITGVKHCLSSRRDYGQWMGPVSLIFTRLANVFAEKIVANSGPVKEITLRREKVNEQKVGIIYNGIDLADFARRLHQVKIESVRKELDIPDDSRVVGCVANFRAMKHLHTFLEAAELILQERKNIQFVLLGDGILRHDLENLAGRLNIKGNVNFLGRKSDILPYLAAIDIGVNCSEAEGLSNAIIEYMVAGIPCVVTNAGGNPDLVKDGATGLLFELDDAEELARKICFLLDHPDLCRRLARGAYDFVSKEFDLGTMISSYDRYYTGLLTGEL</sequence>
<dbReference type="PANTHER" id="PTHR12526">
    <property type="entry name" value="GLYCOSYLTRANSFERASE"/>
    <property type="match status" value="1"/>
</dbReference>
<dbReference type="AlphaFoldDB" id="A0A971M4M5"/>
<evidence type="ECO:0000259" key="1">
    <source>
        <dbReference type="Pfam" id="PF00534"/>
    </source>
</evidence>
<name>A0A971M4M5_9BACT</name>
<reference evidence="3" key="2">
    <citation type="submission" date="2020-01" db="EMBL/GenBank/DDBJ databases">
        <authorList>
            <person name="Campanaro S."/>
        </authorList>
    </citation>
    <scope>NUCLEOTIDE SEQUENCE</scope>
    <source>
        <strain evidence="3">AS06rmzACSIP_7</strain>
    </source>
</reference>
<proteinExistence type="predicted"/>
<comment type="caution">
    <text evidence="3">The sequence shown here is derived from an EMBL/GenBank/DDBJ whole genome shotgun (WGS) entry which is preliminary data.</text>
</comment>
<dbReference type="PANTHER" id="PTHR12526:SF630">
    <property type="entry name" value="GLYCOSYLTRANSFERASE"/>
    <property type="match status" value="1"/>
</dbReference>
<evidence type="ECO:0000313" key="4">
    <source>
        <dbReference type="Proteomes" id="UP000777265"/>
    </source>
</evidence>
<evidence type="ECO:0000313" key="3">
    <source>
        <dbReference type="EMBL" id="NLW35684.1"/>
    </source>
</evidence>
<gene>
    <name evidence="3" type="ORF">GXY80_09425</name>
</gene>
<dbReference type="InterPro" id="IPR028098">
    <property type="entry name" value="Glyco_trans_4-like_N"/>
</dbReference>